<protein>
    <submittedName>
        <fullName evidence="2">Uncharacterized protein</fullName>
    </submittedName>
</protein>
<dbReference type="AlphaFoldDB" id="A0A6J4QBE4"/>
<feature type="region of interest" description="Disordered" evidence="1">
    <location>
        <begin position="25"/>
        <end position="48"/>
    </location>
</feature>
<feature type="compositionally biased region" description="Basic and acidic residues" evidence="1">
    <location>
        <begin position="25"/>
        <end position="34"/>
    </location>
</feature>
<sequence>MTSGNIRMGPDPDRIMGALREALRDDPKMRERPAGEVSEQLTRGGYLDEEPDPVLVAEMLGSIDPEGPGRETDELTEEGNPT</sequence>
<evidence type="ECO:0000256" key="1">
    <source>
        <dbReference type="SAM" id="MobiDB-lite"/>
    </source>
</evidence>
<proteinExistence type="predicted"/>
<name>A0A6J4QBE4_9ACTN</name>
<evidence type="ECO:0000313" key="2">
    <source>
        <dbReference type="EMBL" id="CAA9439854.1"/>
    </source>
</evidence>
<reference evidence="2" key="1">
    <citation type="submission" date="2020-02" db="EMBL/GenBank/DDBJ databases">
        <authorList>
            <person name="Meier V. D."/>
        </authorList>
    </citation>
    <scope>NUCLEOTIDE SEQUENCE</scope>
    <source>
        <strain evidence="2">AVDCRST_MAG82</strain>
    </source>
</reference>
<organism evidence="2">
    <name type="scientific">uncultured Rubrobacteraceae bacterium</name>
    <dbReference type="NCBI Taxonomy" id="349277"/>
    <lineage>
        <taxon>Bacteria</taxon>
        <taxon>Bacillati</taxon>
        <taxon>Actinomycetota</taxon>
        <taxon>Rubrobacteria</taxon>
        <taxon>Rubrobacterales</taxon>
        <taxon>Rubrobacteraceae</taxon>
        <taxon>environmental samples</taxon>
    </lineage>
</organism>
<dbReference type="EMBL" id="CADCVA010000344">
    <property type="protein sequence ID" value="CAA9439854.1"/>
    <property type="molecule type" value="Genomic_DNA"/>
</dbReference>
<gene>
    <name evidence="2" type="ORF">AVDCRST_MAG82-2775</name>
</gene>
<feature type="region of interest" description="Disordered" evidence="1">
    <location>
        <begin position="60"/>
        <end position="82"/>
    </location>
</feature>
<accession>A0A6J4QBE4</accession>